<evidence type="ECO:0000313" key="3">
    <source>
        <dbReference type="Proteomes" id="UP000620104"/>
    </source>
</evidence>
<gene>
    <name evidence="2" type="ORF">NliqN6_1365</name>
</gene>
<dbReference type="AlphaFoldDB" id="A0A8H3TQB4"/>
<keyword evidence="3" id="KW-1185">Reference proteome</keyword>
<accession>A0A8H3TQB4</accession>
<evidence type="ECO:0000256" key="1">
    <source>
        <dbReference type="SAM" id="MobiDB-lite"/>
    </source>
</evidence>
<organism evidence="2 3">
    <name type="scientific">Naganishia liquefaciens</name>
    <dbReference type="NCBI Taxonomy" id="104408"/>
    <lineage>
        <taxon>Eukaryota</taxon>
        <taxon>Fungi</taxon>
        <taxon>Dikarya</taxon>
        <taxon>Basidiomycota</taxon>
        <taxon>Agaricomycotina</taxon>
        <taxon>Tremellomycetes</taxon>
        <taxon>Filobasidiales</taxon>
        <taxon>Filobasidiaceae</taxon>
        <taxon>Naganishia</taxon>
    </lineage>
</organism>
<feature type="region of interest" description="Disordered" evidence="1">
    <location>
        <begin position="1"/>
        <end position="25"/>
    </location>
</feature>
<reference evidence="2" key="1">
    <citation type="submission" date="2020-07" db="EMBL/GenBank/DDBJ databases">
        <title>Draft Genome Sequence of a Deep-Sea Yeast, Naganishia (Cryptococcus) liquefaciens strain N6.</title>
        <authorList>
            <person name="Han Y.W."/>
            <person name="Kajitani R."/>
            <person name="Morimoto H."/>
            <person name="Parhat M."/>
            <person name="Tsubouchi H."/>
            <person name="Bakenova O."/>
            <person name="Ogata M."/>
            <person name="Argunhan B."/>
            <person name="Aoki R."/>
            <person name="Kajiwara S."/>
            <person name="Itoh T."/>
            <person name="Iwasaki H."/>
        </authorList>
    </citation>
    <scope>NUCLEOTIDE SEQUENCE</scope>
    <source>
        <strain evidence="2">N6</strain>
    </source>
</reference>
<protein>
    <submittedName>
        <fullName evidence="2">Uncharacterized protein</fullName>
    </submittedName>
</protein>
<comment type="caution">
    <text evidence="2">The sequence shown here is derived from an EMBL/GenBank/DDBJ whole genome shotgun (WGS) entry which is preliminary data.</text>
</comment>
<dbReference type="EMBL" id="BLZA01000010">
    <property type="protein sequence ID" value="GHJ84963.1"/>
    <property type="molecule type" value="Genomic_DNA"/>
</dbReference>
<feature type="compositionally biased region" description="Polar residues" evidence="1">
    <location>
        <begin position="7"/>
        <end position="19"/>
    </location>
</feature>
<evidence type="ECO:0000313" key="2">
    <source>
        <dbReference type="EMBL" id="GHJ84963.1"/>
    </source>
</evidence>
<name>A0A8H3TQB4_9TREE</name>
<proteinExistence type="predicted"/>
<sequence>MPLKANLASSQHSGTSTWSGPVPPSEGGRVCSTIFDPLTGEVTTVSVPVSESPFSSALVTSNCGIDTTASESENKTAGWIIVPAELALFKDREVFVALLQRNVQHKSLATWLQHQMHASEVKFHEQFDNALWIGYKSHIIRHVIRLKYNITDEPEASHRAHSYSRIGLETWSTPEAKSLLGDIEQYLPGIDKVALWLSGDIGGKTNLDSPIIASRLFYRYSQEQAIAPPVELKPASETTRTEHSLPCGDNPSENRFGEALTFYGGPTSMEPYDSSGNNRSILAELESLESFRVWRKGPNTQHPVIRALPEGYQILVYKSYTGDYMEILRKHLSTVDFSDGKNGPAAGFAFDVEGYLLLYWPESQKGELLSFGNVMNTYFQLYSSSLHRTIWEGLKAAYKTQVKSKSGSAEPHA</sequence>
<dbReference type="Proteomes" id="UP000620104">
    <property type="component" value="Unassembled WGS sequence"/>
</dbReference>